<protein>
    <submittedName>
        <fullName evidence="1">Uncharacterized protein</fullName>
    </submittedName>
</protein>
<proteinExistence type="predicted"/>
<name>A0A1I7C3M3_9RHOB</name>
<reference evidence="1 2" key="1">
    <citation type="submission" date="2016-10" db="EMBL/GenBank/DDBJ databases">
        <authorList>
            <person name="de Groot N.N."/>
        </authorList>
    </citation>
    <scope>NUCLEOTIDE SEQUENCE [LARGE SCALE GENOMIC DNA]</scope>
    <source>
        <strain evidence="1 2">CGMCC 1.10959</strain>
    </source>
</reference>
<evidence type="ECO:0000313" key="2">
    <source>
        <dbReference type="Proteomes" id="UP000182466"/>
    </source>
</evidence>
<dbReference type="RefSeq" id="WP_027263934.1">
    <property type="nucleotide sequence ID" value="NZ_FPAW01000014.1"/>
</dbReference>
<dbReference type="Proteomes" id="UP000182466">
    <property type="component" value="Unassembled WGS sequence"/>
</dbReference>
<dbReference type="AlphaFoldDB" id="A0A1I7C3M3"/>
<accession>A0A1I7C3M3</accession>
<evidence type="ECO:0000313" key="1">
    <source>
        <dbReference type="EMBL" id="SFT94009.1"/>
    </source>
</evidence>
<keyword evidence="2" id="KW-1185">Reference proteome</keyword>
<dbReference type="EMBL" id="FPAW01000014">
    <property type="protein sequence ID" value="SFT94009.1"/>
    <property type="molecule type" value="Genomic_DNA"/>
</dbReference>
<gene>
    <name evidence="1" type="ORF">SAMN05216236_11424</name>
</gene>
<sequence length="63" mass="7071">MQEFLMLQGEMTVSDGKIYRTSVSISQRVGSQHRFTVLTLADPLVAGYGKTSPLERNQSERQP</sequence>
<organism evidence="1 2">
    <name type="scientific">Sedimentitalea nanhaiensis</name>
    <dbReference type="NCBI Taxonomy" id="999627"/>
    <lineage>
        <taxon>Bacteria</taxon>
        <taxon>Pseudomonadati</taxon>
        <taxon>Pseudomonadota</taxon>
        <taxon>Alphaproteobacteria</taxon>
        <taxon>Rhodobacterales</taxon>
        <taxon>Paracoccaceae</taxon>
        <taxon>Sedimentitalea</taxon>
    </lineage>
</organism>